<feature type="domain" description="SusD-like N-terminal" evidence="7">
    <location>
        <begin position="100"/>
        <end position="234"/>
    </location>
</feature>
<evidence type="ECO:0000259" key="6">
    <source>
        <dbReference type="Pfam" id="PF07980"/>
    </source>
</evidence>
<keyword evidence="5" id="KW-0998">Cell outer membrane</keyword>
<evidence type="ECO:0000256" key="4">
    <source>
        <dbReference type="ARBA" id="ARBA00023136"/>
    </source>
</evidence>
<keyword evidence="4" id="KW-0472">Membrane</keyword>
<keyword evidence="9" id="KW-1185">Reference proteome</keyword>
<dbReference type="Pfam" id="PF14322">
    <property type="entry name" value="SusD-like_3"/>
    <property type="match status" value="1"/>
</dbReference>
<gene>
    <name evidence="8" type="ORF">SAMN04488128_104348</name>
</gene>
<comment type="similarity">
    <text evidence="2">Belongs to the SusD family.</text>
</comment>
<organism evidence="8 9">
    <name type="scientific">Chitinophaga eiseniae</name>
    <dbReference type="NCBI Taxonomy" id="634771"/>
    <lineage>
        <taxon>Bacteria</taxon>
        <taxon>Pseudomonadati</taxon>
        <taxon>Bacteroidota</taxon>
        <taxon>Chitinophagia</taxon>
        <taxon>Chitinophagales</taxon>
        <taxon>Chitinophagaceae</taxon>
        <taxon>Chitinophaga</taxon>
    </lineage>
</organism>
<evidence type="ECO:0000313" key="8">
    <source>
        <dbReference type="EMBL" id="SKA37844.1"/>
    </source>
</evidence>
<sequence length="494" mass="56904">MKKVLIIMIVALGMTSCKKFLQEYSQTDITPKTARDYGNLLWTEGYPGRSIFLQPWMAYLDDDVECYTGPVRQDPLPHVAAGIFQWQTDFERRLSGEGYAYKTNTWGVYYRLLLGVNLALNGLETASGTQEEKELLKGQAYALRAFYHFMLVNIYAKPYNDSTTTPDKSPGVPIRTTGDLADVFLARHTVKEVYTQITNDIDSAVLLLDKYKKNVELYRISAPAAHLLASRIYLYMENWDKCIQHADAVLKERSGLMNFNSWGYADPDNRPLTGINNEETLFAYGEPDEQVNLPFTINYEVSRNLFNTFEDNDLRREISLIVIPPEMKQFIPIELGQMKTSGTYKTGNATLTNGWRVSEAYLNRAEAYIQRYKTSGDAGAATQALRSLNTLRSYRINAASFKAWEVKPAAEMLQMCREERRRELFREELHRWFDLRRYGMPAIEHIYRPNVTTTQTFRLEARDPMYVMPIPDDVLNRNPALLQNPLYPGERKPL</sequence>
<dbReference type="RefSeq" id="WP_078671699.1">
    <property type="nucleotide sequence ID" value="NZ_FUWZ01000004.1"/>
</dbReference>
<dbReference type="InterPro" id="IPR033985">
    <property type="entry name" value="SusD-like_N"/>
</dbReference>
<dbReference type="InterPro" id="IPR011990">
    <property type="entry name" value="TPR-like_helical_dom_sf"/>
</dbReference>
<dbReference type="SUPFAM" id="SSF48452">
    <property type="entry name" value="TPR-like"/>
    <property type="match status" value="1"/>
</dbReference>
<dbReference type="Gene3D" id="1.25.40.390">
    <property type="match status" value="1"/>
</dbReference>
<dbReference type="InterPro" id="IPR012944">
    <property type="entry name" value="SusD_RagB_dom"/>
</dbReference>
<dbReference type="OrthoDB" id="1094477at2"/>
<dbReference type="STRING" id="634771.SAMN04488128_104348"/>
<comment type="subcellular location">
    <subcellularLocation>
        <location evidence="1">Cell outer membrane</location>
    </subcellularLocation>
</comment>
<evidence type="ECO:0000256" key="2">
    <source>
        <dbReference type="ARBA" id="ARBA00006275"/>
    </source>
</evidence>
<evidence type="ECO:0000259" key="7">
    <source>
        <dbReference type="Pfam" id="PF14322"/>
    </source>
</evidence>
<evidence type="ECO:0000313" key="9">
    <source>
        <dbReference type="Proteomes" id="UP000190367"/>
    </source>
</evidence>
<dbReference type="Pfam" id="PF07980">
    <property type="entry name" value="SusD_RagB"/>
    <property type="match status" value="1"/>
</dbReference>
<dbReference type="Proteomes" id="UP000190367">
    <property type="component" value="Unassembled WGS sequence"/>
</dbReference>
<dbReference type="AlphaFoldDB" id="A0A1T4TBJ1"/>
<evidence type="ECO:0000256" key="1">
    <source>
        <dbReference type="ARBA" id="ARBA00004442"/>
    </source>
</evidence>
<proteinExistence type="inferred from homology"/>
<dbReference type="EMBL" id="FUWZ01000004">
    <property type="protein sequence ID" value="SKA37844.1"/>
    <property type="molecule type" value="Genomic_DNA"/>
</dbReference>
<accession>A0A1T4TBJ1</accession>
<evidence type="ECO:0000256" key="5">
    <source>
        <dbReference type="ARBA" id="ARBA00023237"/>
    </source>
</evidence>
<feature type="domain" description="RagB/SusD" evidence="6">
    <location>
        <begin position="345"/>
        <end position="487"/>
    </location>
</feature>
<reference evidence="9" key="1">
    <citation type="submission" date="2017-02" db="EMBL/GenBank/DDBJ databases">
        <authorList>
            <person name="Varghese N."/>
            <person name="Submissions S."/>
        </authorList>
    </citation>
    <scope>NUCLEOTIDE SEQUENCE [LARGE SCALE GENOMIC DNA]</scope>
    <source>
        <strain evidence="9">DSM 22224</strain>
    </source>
</reference>
<protein>
    <submittedName>
        <fullName evidence="8">SusD family protein</fullName>
    </submittedName>
</protein>
<name>A0A1T4TBJ1_9BACT</name>
<evidence type="ECO:0000256" key="3">
    <source>
        <dbReference type="ARBA" id="ARBA00022729"/>
    </source>
</evidence>
<dbReference type="PROSITE" id="PS51257">
    <property type="entry name" value="PROKAR_LIPOPROTEIN"/>
    <property type="match status" value="1"/>
</dbReference>
<keyword evidence="3" id="KW-0732">Signal</keyword>
<dbReference type="GO" id="GO:0009279">
    <property type="term" value="C:cell outer membrane"/>
    <property type="evidence" value="ECO:0007669"/>
    <property type="project" value="UniProtKB-SubCell"/>
</dbReference>